<dbReference type="PANTHER" id="PTHR11265">
    <property type="entry name" value="S-ADENOSYL-METHYLTRANSFERASE MRAW"/>
    <property type="match status" value="1"/>
</dbReference>
<dbReference type="PIRSF" id="PIRSF004486">
    <property type="entry name" value="MraW"/>
    <property type="match status" value="1"/>
</dbReference>
<dbReference type="PANTHER" id="PTHR11265:SF0">
    <property type="entry name" value="12S RRNA N4-METHYLCYTIDINE METHYLTRANSFERASE"/>
    <property type="match status" value="1"/>
</dbReference>
<dbReference type="EMBL" id="PFBW01000077">
    <property type="protein sequence ID" value="PIR77559.1"/>
    <property type="molecule type" value="Genomic_DNA"/>
</dbReference>
<reference evidence="9" key="1">
    <citation type="submission" date="2017-09" db="EMBL/GenBank/DDBJ databases">
        <title>Depth-based differentiation of microbial function through sediment-hosted aquifers and enrichment of novel symbionts in the deep terrestrial subsurface.</title>
        <authorList>
            <person name="Probst A.J."/>
            <person name="Ladd B."/>
            <person name="Jarett J.K."/>
            <person name="Geller-Mcgrath D.E."/>
            <person name="Sieber C.M.K."/>
            <person name="Emerson J.B."/>
            <person name="Anantharaman K."/>
            <person name="Thomas B.C."/>
            <person name="Malmstrom R."/>
            <person name="Stieglmeier M."/>
            <person name="Klingl A."/>
            <person name="Woyke T."/>
            <person name="Ryan C.M."/>
            <person name="Banfield J.F."/>
        </authorList>
    </citation>
    <scope>NUCLEOTIDE SEQUENCE [LARGE SCALE GENOMIC DNA]</scope>
</reference>
<keyword evidence="6" id="KW-0963">Cytoplasm</keyword>
<evidence type="ECO:0000313" key="9">
    <source>
        <dbReference type="Proteomes" id="UP000228528"/>
    </source>
</evidence>
<gene>
    <name evidence="6" type="primary">rsmH</name>
    <name evidence="8" type="ORF">COU30_01785</name>
</gene>
<dbReference type="EC" id="2.1.1.199" evidence="6"/>
<dbReference type="GO" id="GO:0005737">
    <property type="term" value="C:cytoplasm"/>
    <property type="evidence" value="ECO:0007669"/>
    <property type="project" value="UniProtKB-SubCell"/>
</dbReference>
<dbReference type="Pfam" id="PF01795">
    <property type="entry name" value="Methyltransf_5"/>
    <property type="match status" value="1"/>
</dbReference>
<sequence length="302" mass="34249">MSRHEPVLLAEVIENVSLTSGMTVIDCTVGDGGHSEKLVQAIGNKGTLLAIDADPESLLRAKKYLHEYKDNIRFVRGNFEHLKEIAEKEHIDSANVILMDFGWSSPQFSDRNRGFSFQGEEPLDMRYGAGLDHNITAKEIVNQWSAEELEKIFKEYGEEKQATKIAHAITEARKDKEIETTKDLVDIILTVFRDKFQTKKDLPWVGGLHPATKIFQALRIAVNDELGVIERVLPQAIELLAPGGRLAIITFHSLEDRIVKHYFKKRQEEIAIITKKPIVPTDEEAKQNSRSRSAKLRVIEKK</sequence>
<evidence type="ECO:0000256" key="3">
    <source>
        <dbReference type="ARBA" id="ARBA00022603"/>
    </source>
</evidence>
<dbReference type="Gene3D" id="1.10.150.170">
    <property type="entry name" value="Putative methyltransferase TM0872, insert domain"/>
    <property type="match status" value="1"/>
</dbReference>
<feature type="binding site" evidence="6">
    <location>
        <position position="100"/>
    </location>
    <ligand>
        <name>S-adenosyl-L-methionine</name>
        <dbReference type="ChEBI" id="CHEBI:59789"/>
    </ligand>
</feature>
<name>A0A2M6P1Y3_9BACT</name>
<dbReference type="Proteomes" id="UP000228528">
    <property type="component" value="Unassembled WGS sequence"/>
</dbReference>
<keyword evidence="5 6" id="KW-0949">S-adenosyl-L-methionine</keyword>
<dbReference type="GO" id="GO:0070475">
    <property type="term" value="P:rRNA base methylation"/>
    <property type="evidence" value="ECO:0007669"/>
    <property type="project" value="UniProtKB-UniRule"/>
</dbReference>
<dbReference type="GO" id="GO:0071424">
    <property type="term" value="F:rRNA (cytosine-N4-)-methyltransferase activity"/>
    <property type="evidence" value="ECO:0007669"/>
    <property type="project" value="UniProtKB-UniRule"/>
</dbReference>
<dbReference type="SUPFAM" id="SSF81799">
    <property type="entry name" value="Putative methyltransferase TM0872, insert domain"/>
    <property type="match status" value="1"/>
</dbReference>
<evidence type="ECO:0000256" key="6">
    <source>
        <dbReference type="HAMAP-Rule" id="MF_01007"/>
    </source>
</evidence>
<organism evidence="8 9">
    <name type="scientific">Candidatus Magasanikbacteria bacterium CG10_big_fil_rev_8_21_14_0_10_38_6</name>
    <dbReference type="NCBI Taxonomy" id="1974647"/>
    <lineage>
        <taxon>Bacteria</taxon>
        <taxon>Candidatus Magasanikiibacteriota</taxon>
    </lineage>
</organism>
<comment type="similarity">
    <text evidence="1 6">Belongs to the methyltransferase superfamily. RsmH family.</text>
</comment>
<accession>A0A2M6P1Y3</accession>
<comment type="caution">
    <text evidence="8">The sequence shown here is derived from an EMBL/GenBank/DDBJ whole genome shotgun (WGS) entry which is preliminary data.</text>
</comment>
<keyword evidence="3 6" id="KW-0489">Methyltransferase</keyword>
<keyword evidence="2 6" id="KW-0698">rRNA processing</keyword>
<dbReference type="Gene3D" id="3.40.50.150">
    <property type="entry name" value="Vaccinia Virus protein VP39"/>
    <property type="match status" value="1"/>
</dbReference>
<dbReference type="SUPFAM" id="SSF53335">
    <property type="entry name" value="S-adenosyl-L-methionine-dependent methyltransferases"/>
    <property type="match status" value="1"/>
</dbReference>
<dbReference type="CDD" id="cd02440">
    <property type="entry name" value="AdoMet_MTases"/>
    <property type="match status" value="1"/>
</dbReference>
<comment type="function">
    <text evidence="6">Specifically methylates the N4 position of cytidine in position 1402 (C1402) of 16S rRNA.</text>
</comment>
<dbReference type="InterPro" id="IPR029063">
    <property type="entry name" value="SAM-dependent_MTases_sf"/>
</dbReference>
<evidence type="ECO:0000313" key="8">
    <source>
        <dbReference type="EMBL" id="PIR77559.1"/>
    </source>
</evidence>
<dbReference type="AlphaFoldDB" id="A0A2M6P1Y3"/>
<dbReference type="NCBIfam" id="TIGR00006">
    <property type="entry name" value="16S rRNA (cytosine(1402)-N(4))-methyltransferase RsmH"/>
    <property type="match status" value="1"/>
</dbReference>
<dbReference type="InterPro" id="IPR023397">
    <property type="entry name" value="SAM-dep_MeTrfase_MraW_recog"/>
</dbReference>
<feature type="binding site" evidence="6">
    <location>
        <position position="79"/>
    </location>
    <ligand>
        <name>S-adenosyl-L-methionine</name>
        <dbReference type="ChEBI" id="CHEBI:59789"/>
    </ligand>
</feature>
<evidence type="ECO:0000256" key="4">
    <source>
        <dbReference type="ARBA" id="ARBA00022679"/>
    </source>
</evidence>
<evidence type="ECO:0000256" key="7">
    <source>
        <dbReference type="SAM" id="MobiDB-lite"/>
    </source>
</evidence>
<protein>
    <recommendedName>
        <fullName evidence="6">Ribosomal RNA small subunit methyltransferase H</fullName>
        <ecNumber evidence="6">2.1.1.199</ecNumber>
    </recommendedName>
    <alternativeName>
        <fullName evidence="6">16S rRNA m(4)C1402 methyltransferase</fullName>
    </alternativeName>
    <alternativeName>
        <fullName evidence="6">rRNA (cytosine-N(4)-)-methyltransferase RsmH</fullName>
    </alternativeName>
</protein>
<evidence type="ECO:0000256" key="2">
    <source>
        <dbReference type="ARBA" id="ARBA00022552"/>
    </source>
</evidence>
<feature type="region of interest" description="Disordered" evidence="7">
    <location>
        <begin position="282"/>
        <end position="302"/>
    </location>
</feature>
<feature type="binding site" evidence="6">
    <location>
        <begin position="32"/>
        <end position="34"/>
    </location>
    <ligand>
        <name>S-adenosyl-L-methionine</name>
        <dbReference type="ChEBI" id="CHEBI:59789"/>
    </ligand>
</feature>
<keyword evidence="4 6" id="KW-0808">Transferase</keyword>
<feature type="binding site" evidence="6">
    <location>
        <position position="52"/>
    </location>
    <ligand>
        <name>S-adenosyl-L-methionine</name>
        <dbReference type="ChEBI" id="CHEBI:59789"/>
    </ligand>
</feature>
<evidence type="ECO:0000256" key="5">
    <source>
        <dbReference type="ARBA" id="ARBA00022691"/>
    </source>
</evidence>
<proteinExistence type="inferred from homology"/>
<dbReference type="InterPro" id="IPR002903">
    <property type="entry name" value="RsmH"/>
</dbReference>
<comment type="subcellular location">
    <subcellularLocation>
        <location evidence="6">Cytoplasm</location>
    </subcellularLocation>
</comment>
<feature type="binding site" evidence="6">
    <location>
        <position position="107"/>
    </location>
    <ligand>
        <name>S-adenosyl-L-methionine</name>
        <dbReference type="ChEBI" id="CHEBI:59789"/>
    </ligand>
</feature>
<evidence type="ECO:0000256" key="1">
    <source>
        <dbReference type="ARBA" id="ARBA00010396"/>
    </source>
</evidence>
<dbReference type="HAMAP" id="MF_01007">
    <property type="entry name" value="16SrRNA_methyltr_H"/>
    <property type="match status" value="1"/>
</dbReference>
<comment type="catalytic activity">
    <reaction evidence="6">
        <text>cytidine(1402) in 16S rRNA + S-adenosyl-L-methionine = N(4)-methylcytidine(1402) in 16S rRNA + S-adenosyl-L-homocysteine + H(+)</text>
        <dbReference type="Rhea" id="RHEA:42928"/>
        <dbReference type="Rhea" id="RHEA-COMP:10286"/>
        <dbReference type="Rhea" id="RHEA-COMP:10287"/>
        <dbReference type="ChEBI" id="CHEBI:15378"/>
        <dbReference type="ChEBI" id="CHEBI:57856"/>
        <dbReference type="ChEBI" id="CHEBI:59789"/>
        <dbReference type="ChEBI" id="CHEBI:74506"/>
        <dbReference type="ChEBI" id="CHEBI:82748"/>
        <dbReference type="EC" id="2.1.1.199"/>
    </reaction>
</comment>